<keyword evidence="2" id="KW-1185">Reference proteome</keyword>
<accession>A0A9P0P3G9</accession>
<proteinExistence type="predicted"/>
<dbReference type="AlphaFoldDB" id="A0A9P0P3G9"/>
<comment type="caution">
    <text evidence="1">The sequence shown here is derived from an EMBL/GenBank/DDBJ whole genome shotgun (WGS) entry which is preliminary data.</text>
</comment>
<dbReference type="EMBL" id="CAKOFQ010006723">
    <property type="protein sequence ID" value="CAH1965347.1"/>
    <property type="molecule type" value="Genomic_DNA"/>
</dbReference>
<name>A0A9P0P3G9_ACAOB</name>
<evidence type="ECO:0000313" key="1">
    <source>
        <dbReference type="EMBL" id="CAH1965347.1"/>
    </source>
</evidence>
<gene>
    <name evidence="1" type="ORF">ACAOBT_LOCUS6278</name>
</gene>
<evidence type="ECO:0000313" key="2">
    <source>
        <dbReference type="Proteomes" id="UP001152888"/>
    </source>
</evidence>
<organism evidence="1 2">
    <name type="scientific">Acanthoscelides obtectus</name>
    <name type="common">Bean weevil</name>
    <name type="synonym">Bruchus obtectus</name>
    <dbReference type="NCBI Taxonomy" id="200917"/>
    <lineage>
        <taxon>Eukaryota</taxon>
        <taxon>Metazoa</taxon>
        <taxon>Ecdysozoa</taxon>
        <taxon>Arthropoda</taxon>
        <taxon>Hexapoda</taxon>
        <taxon>Insecta</taxon>
        <taxon>Pterygota</taxon>
        <taxon>Neoptera</taxon>
        <taxon>Endopterygota</taxon>
        <taxon>Coleoptera</taxon>
        <taxon>Polyphaga</taxon>
        <taxon>Cucujiformia</taxon>
        <taxon>Chrysomeloidea</taxon>
        <taxon>Chrysomelidae</taxon>
        <taxon>Bruchinae</taxon>
        <taxon>Bruchini</taxon>
        <taxon>Acanthoscelides</taxon>
    </lineage>
</organism>
<reference evidence="1" key="1">
    <citation type="submission" date="2022-03" db="EMBL/GenBank/DDBJ databases">
        <authorList>
            <person name="Sayadi A."/>
        </authorList>
    </citation>
    <scope>NUCLEOTIDE SEQUENCE</scope>
</reference>
<sequence length="85" mass="9648">MRFVCTKDQMSLQLQLKTITSSGPLWCTKAKASSTRFALEQFPTTDNSGRLLPILSSRTSMGKYDCLKKISVNDCHLFYIVSFDF</sequence>
<dbReference type="OrthoDB" id="6775813at2759"/>
<dbReference type="Proteomes" id="UP001152888">
    <property type="component" value="Unassembled WGS sequence"/>
</dbReference>
<protein>
    <submittedName>
        <fullName evidence="1">Uncharacterized protein</fullName>
    </submittedName>
</protein>